<keyword evidence="1" id="KW-0812">Transmembrane</keyword>
<evidence type="ECO:0000256" key="1">
    <source>
        <dbReference type="SAM" id="Phobius"/>
    </source>
</evidence>
<organism evidence="2 3">
    <name type="scientific">uncultured phage cr111_1</name>
    <dbReference type="NCBI Taxonomy" id="2772071"/>
    <lineage>
        <taxon>Viruses</taxon>
        <taxon>Duplodnaviria</taxon>
        <taxon>Heunggongvirae</taxon>
        <taxon>Uroviricota</taxon>
        <taxon>Caudoviricetes</taxon>
        <taxon>Crassvirales</taxon>
        <taxon>Steigviridae</taxon>
        <taxon>Asinivirinae</taxon>
        <taxon>Lahndsivirus</taxon>
        <taxon>Lahndsivirus rarus</taxon>
    </lineage>
</organism>
<keyword evidence="1" id="KW-0472">Membrane</keyword>
<feature type="transmembrane region" description="Helical" evidence="1">
    <location>
        <begin position="6"/>
        <end position="22"/>
    </location>
</feature>
<accession>A0A7M1RXP0</accession>
<dbReference type="Proteomes" id="UP000594132">
    <property type="component" value="Segment"/>
</dbReference>
<evidence type="ECO:0000313" key="3">
    <source>
        <dbReference type="Proteomes" id="UP000594132"/>
    </source>
</evidence>
<dbReference type="KEGG" id="vg:65129649"/>
<dbReference type="GeneID" id="65129649"/>
<proteinExistence type="predicted"/>
<protein>
    <submittedName>
        <fullName evidence="2">Uncharacterized protein</fullName>
    </submittedName>
</protein>
<reference evidence="2 3" key="1">
    <citation type="submission" date="2020-07" db="EMBL/GenBank/DDBJ databases">
        <title>Taxonomic proposal: Crassvirales, a new order of highly abundant and diverse bacterial viruses.</title>
        <authorList>
            <person name="Shkoporov A.N."/>
            <person name="Stockdale S.R."/>
            <person name="Guerin E."/>
            <person name="Ross R.P."/>
            <person name="Hill C."/>
        </authorList>
    </citation>
    <scope>NUCLEOTIDE SEQUENCE [LARGE SCALE GENOMIC DNA]</scope>
</reference>
<keyword evidence="3" id="KW-1185">Reference proteome</keyword>
<evidence type="ECO:0000313" key="2">
    <source>
        <dbReference type="EMBL" id="QOR59128.1"/>
    </source>
</evidence>
<dbReference type="RefSeq" id="YP_010111286.1">
    <property type="nucleotide sequence ID" value="NC_055880.1"/>
</dbReference>
<dbReference type="EMBL" id="MT774387">
    <property type="protein sequence ID" value="QOR59128.1"/>
    <property type="molecule type" value="Genomic_DNA"/>
</dbReference>
<keyword evidence="1" id="KW-1133">Transmembrane helix</keyword>
<name>A0A7M1RXP0_9CAUD</name>
<sequence length="114" mass="12964">MATEVIIALIGIASTIVSWALGRRRTNAEVAAMQMDYIKSADTFYRERIDNLQKEVTEQAKQIRALRLIIDKMIDNACLVQKCPKRKYYNPDTLAEIMDEEGVTFSKVHEVKAG</sequence>